<feature type="chain" id="PRO_5031354218" description="ABM domain-containing protein" evidence="1">
    <location>
        <begin position="20"/>
        <end position="236"/>
    </location>
</feature>
<feature type="signal peptide" evidence="1">
    <location>
        <begin position="1"/>
        <end position="19"/>
    </location>
</feature>
<dbReference type="AlphaFoldDB" id="A0A7S2UUI6"/>
<dbReference type="EMBL" id="HBHR01000335">
    <property type="protein sequence ID" value="CAD9857605.1"/>
    <property type="molecule type" value="Transcribed_RNA"/>
</dbReference>
<sequence>MKLFTVYHHFFLFAQCCWTASLCAALAHTSNRSMIRGVGVLRTMVGKDGDASNAITKHIQDHVAATSSLSEGKPVRATMVTTGNKVVFVQEWNTITDHQVYSEQIGNDLDNCVQTLVQDPPTCEFFPEALHIFQGSSSDDIGILVRQSTSSSENGAKLRDVQKAAYERQMGFEPGCTCCIILANGSDTVRIIELWKTMQDFSFHESSEWHAQGEEHVVPLVTDMDCDFVKGSRLLF</sequence>
<reference evidence="2" key="1">
    <citation type="submission" date="2021-01" db="EMBL/GenBank/DDBJ databases">
        <authorList>
            <person name="Corre E."/>
            <person name="Pelletier E."/>
            <person name="Niang G."/>
            <person name="Scheremetjew M."/>
            <person name="Finn R."/>
            <person name="Kale V."/>
            <person name="Holt S."/>
            <person name="Cochrane G."/>
            <person name="Meng A."/>
            <person name="Brown T."/>
            <person name="Cohen L."/>
        </authorList>
    </citation>
    <scope>NUCLEOTIDE SEQUENCE</scope>
    <source>
        <strain evidence="2">CCMP1661</strain>
    </source>
</reference>
<evidence type="ECO:0008006" key="3">
    <source>
        <dbReference type="Google" id="ProtNLM"/>
    </source>
</evidence>
<dbReference type="InterPro" id="IPR011008">
    <property type="entry name" value="Dimeric_a/b-barrel"/>
</dbReference>
<evidence type="ECO:0000313" key="2">
    <source>
        <dbReference type="EMBL" id="CAD9857605.1"/>
    </source>
</evidence>
<protein>
    <recommendedName>
        <fullName evidence="3">ABM domain-containing protein</fullName>
    </recommendedName>
</protein>
<accession>A0A7S2UUI6</accession>
<proteinExistence type="predicted"/>
<dbReference type="SUPFAM" id="SSF54909">
    <property type="entry name" value="Dimeric alpha+beta barrel"/>
    <property type="match status" value="1"/>
</dbReference>
<organism evidence="2">
    <name type="scientific">Fibrocapsa japonica</name>
    <dbReference type="NCBI Taxonomy" id="94617"/>
    <lineage>
        <taxon>Eukaryota</taxon>
        <taxon>Sar</taxon>
        <taxon>Stramenopiles</taxon>
        <taxon>Ochrophyta</taxon>
        <taxon>Raphidophyceae</taxon>
        <taxon>Chattonellales</taxon>
        <taxon>Chattonellaceae</taxon>
        <taxon>Fibrocapsa</taxon>
    </lineage>
</organism>
<evidence type="ECO:0000256" key="1">
    <source>
        <dbReference type="SAM" id="SignalP"/>
    </source>
</evidence>
<name>A0A7S2UUI6_9STRA</name>
<keyword evidence="1" id="KW-0732">Signal</keyword>
<gene>
    <name evidence="2" type="ORF">FJAP1339_LOCUS99</name>
</gene>